<evidence type="ECO:0000313" key="2">
    <source>
        <dbReference type="EMBL" id="QBR89065.1"/>
    </source>
</evidence>
<feature type="compositionally biased region" description="Low complexity" evidence="1">
    <location>
        <begin position="76"/>
        <end position="96"/>
    </location>
</feature>
<dbReference type="RefSeq" id="WP_135067196.1">
    <property type="nucleotide sequence ID" value="NZ_CP038266.1"/>
</dbReference>
<keyword evidence="3" id="KW-1185">Reference proteome</keyword>
<organism evidence="2 3">
    <name type="scientific">Microbacterium wangchenii</name>
    <dbReference type="NCBI Taxonomy" id="2541726"/>
    <lineage>
        <taxon>Bacteria</taxon>
        <taxon>Bacillati</taxon>
        <taxon>Actinomycetota</taxon>
        <taxon>Actinomycetes</taxon>
        <taxon>Micrococcales</taxon>
        <taxon>Microbacteriaceae</taxon>
        <taxon>Microbacterium</taxon>
    </lineage>
</organism>
<evidence type="ECO:0000313" key="3">
    <source>
        <dbReference type="Proteomes" id="UP000295748"/>
    </source>
</evidence>
<reference evidence="2 3" key="1">
    <citation type="submission" date="2019-03" db="EMBL/GenBank/DDBJ databases">
        <authorList>
            <person name="Dong K."/>
        </authorList>
    </citation>
    <scope>NUCLEOTIDE SEQUENCE [LARGE SCALE GENOMIC DNA]</scope>
    <source>
        <strain evidence="3">dk512</strain>
    </source>
</reference>
<proteinExistence type="predicted"/>
<name>A0ABX5SUY7_9MICO</name>
<feature type="region of interest" description="Disordered" evidence="1">
    <location>
        <begin position="76"/>
        <end position="106"/>
    </location>
</feature>
<dbReference type="Proteomes" id="UP000295748">
    <property type="component" value="Chromosome"/>
</dbReference>
<dbReference type="EMBL" id="CP038266">
    <property type="protein sequence ID" value="QBR89065.1"/>
    <property type="molecule type" value="Genomic_DNA"/>
</dbReference>
<protein>
    <submittedName>
        <fullName evidence="2">Glucose-6-phosphate dehydrogenase</fullName>
    </submittedName>
</protein>
<sequence length="138" mass="14581">MRVVQSSDWRDAIPFDVPTPAAEAAPGEPTRCFACGASGEPLPRTELWAVKHRHPNHHAGFVRFYCAAHTPAAPAPAAAAAPAGRAPRAARPAAAKAPRREAPVRRTVDTDTVRAMCPDCFVEVSATGECGMCGRQVV</sequence>
<evidence type="ECO:0000256" key="1">
    <source>
        <dbReference type="SAM" id="MobiDB-lite"/>
    </source>
</evidence>
<gene>
    <name evidence="2" type="ORF">E4K62_10430</name>
</gene>
<feature type="region of interest" description="Disordered" evidence="1">
    <location>
        <begin position="1"/>
        <end position="28"/>
    </location>
</feature>
<accession>A0ABX5SUY7</accession>
<feature type="compositionally biased region" description="Low complexity" evidence="1">
    <location>
        <begin position="18"/>
        <end position="28"/>
    </location>
</feature>